<dbReference type="Gene3D" id="3.30.420.10">
    <property type="entry name" value="Ribonuclease H-like superfamily/Ribonuclease H"/>
    <property type="match status" value="1"/>
</dbReference>
<protein>
    <recommendedName>
        <fullName evidence="1">3'-5' exoribonuclease Rv2179c-like domain-containing protein</fullName>
    </recommendedName>
</protein>
<organism evidence="2">
    <name type="scientific">marine sediment metagenome</name>
    <dbReference type="NCBI Taxonomy" id="412755"/>
    <lineage>
        <taxon>unclassified sequences</taxon>
        <taxon>metagenomes</taxon>
        <taxon>ecological metagenomes</taxon>
    </lineage>
</organism>
<dbReference type="InterPro" id="IPR033390">
    <property type="entry name" value="Rv2179c-like"/>
</dbReference>
<dbReference type="AlphaFoldDB" id="A0A0F9C0G1"/>
<sequence length="208" mass="23958">MFEHNEIMVDLETWGRQPDGAIATIGATCFNLKDGVISEFYEIVDITNAVKHGCTIHPETMKWWLKQSKSARHELVADGIKLKAALEAFIVWYRQNKGTRIWSRNILFDIALLNDAFEKTDLQAPYKYRDVRDVYSLEDLKWPELIATGVELIRTAPVVWHNALQDAKSQTEELLIKLRYLDLLFKNEHCTCFEPAYENDPTCSVHGG</sequence>
<reference evidence="2" key="1">
    <citation type="journal article" date="2015" name="Nature">
        <title>Complex archaea that bridge the gap between prokaryotes and eukaryotes.</title>
        <authorList>
            <person name="Spang A."/>
            <person name="Saw J.H."/>
            <person name="Jorgensen S.L."/>
            <person name="Zaremba-Niedzwiedzka K."/>
            <person name="Martijn J."/>
            <person name="Lind A.E."/>
            <person name="van Eijk R."/>
            <person name="Schleper C."/>
            <person name="Guy L."/>
            <person name="Ettema T.J."/>
        </authorList>
    </citation>
    <scope>NUCLEOTIDE SEQUENCE</scope>
</reference>
<gene>
    <name evidence="2" type="ORF">LCGC14_2382820</name>
</gene>
<accession>A0A0F9C0G1</accession>
<evidence type="ECO:0000313" key="2">
    <source>
        <dbReference type="EMBL" id="KKL27670.1"/>
    </source>
</evidence>
<dbReference type="Pfam" id="PF16473">
    <property type="entry name" value="Rv2179c-like"/>
    <property type="match status" value="1"/>
</dbReference>
<dbReference type="SUPFAM" id="SSF53098">
    <property type="entry name" value="Ribonuclease H-like"/>
    <property type="match status" value="1"/>
</dbReference>
<name>A0A0F9C0G1_9ZZZZ</name>
<dbReference type="InterPro" id="IPR012337">
    <property type="entry name" value="RNaseH-like_sf"/>
</dbReference>
<proteinExistence type="predicted"/>
<dbReference type="EMBL" id="LAZR01035378">
    <property type="protein sequence ID" value="KKL27670.1"/>
    <property type="molecule type" value="Genomic_DNA"/>
</dbReference>
<dbReference type="GO" id="GO:0003676">
    <property type="term" value="F:nucleic acid binding"/>
    <property type="evidence" value="ECO:0007669"/>
    <property type="project" value="InterPro"/>
</dbReference>
<feature type="domain" description="3'-5' exoribonuclease Rv2179c-like" evidence="1">
    <location>
        <begin position="5"/>
        <end position="171"/>
    </location>
</feature>
<dbReference type="InterPro" id="IPR036397">
    <property type="entry name" value="RNaseH_sf"/>
</dbReference>
<comment type="caution">
    <text evidence="2">The sequence shown here is derived from an EMBL/GenBank/DDBJ whole genome shotgun (WGS) entry which is preliminary data.</text>
</comment>
<evidence type="ECO:0000259" key="1">
    <source>
        <dbReference type="Pfam" id="PF16473"/>
    </source>
</evidence>